<dbReference type="EnsemblMetazoa" id="Aqu2.1.25205_001">
    <property type="protein sequence ID" value="Aqu2.1.25205_001"/>
    <property type="gene ID" value="Aqu2.1.25205"/>
</dbReference>
<protein>
    <submittedName>
        <fullName evidence="1">Uncharacterized protein</fullName>
    </submittedName>
</protein>
<organism evidence="1">
    <name type="scientific">Amphimedon queenslandica</name>
    <name type="common">Sponge</name>
    <dbReference type="NCBI Taxonomy" id="400682"/>
    <lineage>
        <taxon>Eukaryota</taxon>
        <taxon>Metazoa</taxon>
        <taxon>Porifera</taxon>
        <taxon>Demospongiae</taxon>
        <taxon>Heteroscleromorpha</taxon>
        <taxon>Haplosclerida</taxon>
        <taxon>Niphatidae</taxon>
        <taxon>Amphimedon</taxon>
    </lineage>
</organism>
<proteinExistence type="predicted"/>
<reference evidence="1" key="1">
    <citation type="submission" date="2017-05" db="UniProtKB">
        <authorList>
            <consortium name="EnsemblMetazoa"/>
        </authorList>
    </citation>
    <scope>IDENTIFICATION</scope>
</reference>
<name>A0A1X7UCI3_AMPQE</name>
<dbReference type="OrthoDB" id="440325at2759"/>
<evidence type="ECO:0000313" key="1">
    <source>
        <dbReference type="EnsemblMetazoa" id="Aqu2.1.25205_001"/>
    </source>
</evidence>
<accession>A0A1X7UCI3</accession>
<sequence>MNEDCEAQAVLIETPVAAVPQVLKRIRAGWIPQEETNRWSDFEQKQHALSQLKALQRLIQENLDQVSAALKADLNKISLDLGFYLQLQWAAKN</sequence>
<dbReference type="InParanoid" id="A0A1X7UCI3"/>
<dbReference type="AlphaFoldDB" id="A0A1X7UCI3"/>